<feature type="transmembrane region" description="Helical" evidence="4">
    <location>
        <begin position="208"/>
        <end position="232"/>
    </location>
</feature>
<evidence type="ECO:0000256" key="2">
    <source>
        <dbReference type="ARBA" id="ARBA00029447"/>
    </source>
</evidence>
<dbReference type="PROSITE" id="PS50111">
    <property type="entry name" value="CHEMOTAXIS_TRANSDUC_2"/>
    <property type="match status" value="1"/>
</dbReference>
<feature type="domain" description="Methyl-accepting transducer" evidence="5">
    <location>
        <begin position="297"/>
        <end position="533"/>
    </location>
</feature>
<evidence type="ECO:0000256" key="1">
    <source>
        <dbReference type="ARBA" id="ARBA00023224"/>
    </source>
</evidence>
<dbReference type="EMBL" id="AEPY01000007">
    <property type="protein sequence ID" value="EFU80239.1"/>
    <property type="molecule type" value="Genomic_DNA"/>
</dbReference>
<dbReference type="PANTHER" id="PTHR32089">
    <property type="entry name" value="METHYL-ACCEPTING CHEMOTAXIS PROTEIN MCPB"/>
    <property type="match status" value="1"/>
</dbReference>
<dbReference type="SUPFAM" id="SSF58104">
    <property type="entry name" value="Methyl-accepting chemotaxis protein (MCP) signaling domain"/>
    <property type="match status" value="1"/>
</dbReference>
<dbReference type="PANTHER" id="PTHR32089:SF112">
    <property type="entry name" value="LYSOZYME-LIKE PROTEIN-RELATED"/>
    <property type="match status" value="1"/>
</dbReference>
<dbReference type="Pfam" id="PF00015">
    <property type="entry name" value="MCPsignal"/>
    <property type="match status" value="1"/>
</dbReference>
<evidence type="ECO:0000256" key="4">
    <source>
        <dbReference type="SAM" id="Phobius"/>
    </source>
</evidence>
<sequence>MKLESFIKISLTTIVVVSLLAVFSIVFAQVKFAQIGVSNNAYDTEILEINRVTEASKNLTDQVKSFVVTGDQKYLDAYWQEVNDDNRGDAVQNLKGTDMPSEELAKINEGLDNSNKLAEIETRAQRLVLESKGMALNEMPKGVAEFNLSPEDTALDASQKQNLAISLIFGDEYNSNVESIMGPLDDVTAQMDTRLTKRVEDANTGTLAGLWILSVVALVLAVSAIGILLLLARNTVKPVVAYRKILSQSDAKDMTVRLQPQGVQEIRQLAEVVNQKNRGISKLIKTIADSSQSLNERSGVIGAAAKQIGSSTAQAAAQSETTTQSAEEVSSAIGTVAAAAEEMGAAIREISSNATTAAATASNGVEVAQRTTEIVSQLSESSRGIGEIIDSITQIAEQTNLLALNATIEAARAGEAGKGFAVVAGEVKDLAEQTGEATSDISTRVASIQNDTAAAEAALNEITAVINQINETQTVIAAAVEEQTATVNEISSSVTNAAGGSQDIANQIGNVAQAAQENSIGVQNVLTELEAIVGISNQLHGIVTGFKLDDQAESDASNQPETNTPGEK</sequence>
<evidence type="ECO:0000313" key="7">
    <source>
        <dbReference type="Proteomes" id="UP000005573"/>
    </source>
</evidence>
<keyword evidence="4" id="KW-0472">Membrane</keyword>
<dbReference type="GO" id="GO:0016020">
    <property type="term" value="C:membrane"/>
    <property type="evidence" value="ECO:0007669"/>
    <property type="project" value="InterPro"/>
</dbReference>
<dbReference type="Gene3D" id="1.10.287.950">
    <property type="entry name" value="Methyl-accepting chemotaxis protein"/>
    <property type="match status" value="1"/>
</dbReference>
<protein>
    <submittedName>
        <fullName evidence="6">Methyl-accepting chemotaxis protein signaling domain protein</fullName>
    </submittedName>
</protein>
<accession>E6LYJ6</accession>
<dbReference type="HOGENOM" id="CLU_000445_107_27_11"/>
<dbReference type="GO" id="GO:0006935">
    <property type="term" value="P:chemotaxis"/>
    <property type="evidence" value="ECO:0007669"/>
    <property type="project" value="InterPro"/>
</dbReference>
<evidence type="ECO:0000259" key="5">
    <source>
        <dbReference type="PROSITE" id="PS50111"/>
    </source>
</evidence>
<dbReference type="SMART" id="SM00283">
    <property type="entry name" value="MA"/>
    <property type="match status" value="1"/>
</dbReference>
<proteinExistence type="inferred from homology"/>
<keyword evidence="1 3" id="KW-0807">Transducer</keyword>
<reference evidence="6 7" key="1">
    <citation type="submission" date="2010-12" db="EMBL/GenBank/DDBJ databases">
        <authorList>
            <person name="Muzny D."/>
            <person name="Qin X."/>
            <person name="Deng J."/>
            <person name="Jiang H."/>
            <person name="Liu Y."/>
            <person name="Qu J."/>
            <person name="Song X.-Z."/>
            <person name="Zhang L."/>
            <person name="Thornton R."/>
            <person name="Coyle M."/>
            <person name="Francisco L."/>
            <person name="Jackson L."/>
            <person name="Javaid M."/>
            <person name="Korchina V."/>
            <person name="Kovar C."/>
            <person name="Mata R."/>
            <person name="Mathew T."/>
            <person name="Ngo R."/>
            <person name="Nguyen L."/>
            <person name="Nguyen N."/>
            <person name="Okwuonu G."/>
            <person name="Ongeri F."/>
            <person name="Pham C."/>
            <person name="Simmons D."/>
            <person name="Wilczek-Boney K."/>
            <person name="Hale W."/>
            <person name="Jakkamsetti A."/>
            <person name="Pham P."/>
            <person name="Ruth R."/>
            <person name="San Lucas F."/>
            <person name="Warren J."/>
            <person name="Zhang J."/>
            <person name="Zhao Z."/>
            <person name="Zhou C."/>
            <person name="Zhu D."/>
            <person name="Lee S."/>
            <person name="Bess C."/>
            <person name="Blankenburg K."/>
            <person name="Forbes L."/>
            <person name="Fu Q."/>
            <person name="Gubbala S."/>
            <person name="Hirani K."/>
            <person name="Jayaseelan J.C."/>
            <person name="Lara F."/>
            <person name="Munidasa M."/>
            <person name="Palculict T."/>
            <person name="Patil S."/>
            <person name="Pu L.-L."/>
            <person name="Saada N."/>
            <person name="Tang L."/>
            <person name="Weissenberger G."/>
            <person name="Zhu Y."/>
            <person name="Hemphill L."/>
            <person name="Shang Y."/>
            <person name="Youmans B."/>
            <person name="Ayvaz T."/>
            <person name="Ross M."/>
            <person name="Santibanez J."/>
            <person name="Aqrawi P."/>
            <person name="Gross S."/>
            <person name="Joshi V."/>
            <person name="Fowler G."/>
            <person name="Nazareth L."/>
            <person name="Reid J."/>
            <person name="Worley K."/>
            <person name="Petrosino J."/>
            <person name="Highlander S."/>
            <person name="Gibbs R."/>
        </authorList>
    </citation>
    <scope>NUCLEOTIDE SEQUENCE [LARGE SCALE GENOMIC DNA]</scope>
    <source>
        <strain evidence="6 7">ATCC 51333</strain>
    </source>
</reference>
<dbReference type="GO" id="GO:0004888">
    <property type="term" value="F:transmembrane signaling receptor activity"/>
    <property type="evidence" value="ECO:0007669"/>
    <property type="project" value="InterPro"/>
</dbReference>
<keyword evidence="4" id="KW-0812">Transmembrane</keyword>
<comment type="caution">
    <text evidence="6">The sequence shown here is derived from an EMBL/GenBank/DDBJ whole genome shotgun (WGS) entry which is preliminary data.</text>
</comment>
<comment type="similarity">
    <text evidence="2">Belongs to the methyl-accepting chemotaxis (MCP) protein family.</text>
</comment>
<dbReference type="Proteomes" id="UP000005573">
    <property type="component" value="Unassembled WGS sequence"/>
</dbReference>
<gene>
    <name evidence="6" type="ORF">HMPREF0388_0933</name>
</gene>
<evidence type="ECO:0000256" key="3">
    <source>
        <dbReference type="PROSITE-ProRule" id="PRU00284"/>
    </source>
</evidence>
<organism evidence="6 7">
    <name type="scientific">Mobiluncus curtisii ATCC 51333</name>
    <dbReference type="NCBI Taxonomy" id="887326"/>
    <lineage>
        <taxon>Bacteria</taxon>
        <taxon>Bacillati</taxon>
        <taxon>Actinomycetota</taxon>
        <taxon>Actinomycetes</taxon>
        <taxon>Actinomycetales</taxon>
        <taxon>Actinomycetaceae</taxon>
        <taxon>Mobiluncus</taxon>
    </lineage>
</organism>
<evidence type="ECO:0000313" key="6">
    <source>
        <dbReference type="EMBL" id="EFU80239.1"/>
    </source>
</evidence>
<dbReference type="AlphaFoldDB" id="E6LYJ6"/>
<keyword evidence="4" id="KW-1133">Transmembrane helix</keyword>
<dbReference type="GO" id="GO:0007165">
    <property type="term" value="P:signal transduction"/>
    <property type="evidence" value="ECO:0007669"/>
    <property type="project" value="UniProtKB-KW"/>
</dbReference>
<dbReference type="PRINTS" id="PR00260">
    <property type="entry name" value="CHEMTRNSDUCR"/>
</dbReference>
<dbReference type="InterPro" id="IPR004089">
    <property type="entry name" value="MCPsignal_dom"/>
</dbReference>
<name>E6LYJ6_9ACTO</name>
<dbReference type="InterPro" id="IPR004090">
    <property type="entry name" value="Chemotax_Me-accpt_rcpt"/>
</dbReference>
<dbReference type="RefSeq" id="WP_004009353.1">
    <property type="nucleotide sequence ID" value="NZ_GL622340.1"/>
</dbReference>